<organism evidence="4 5">
    <name type="scientific">Periweissella beninensis</name>
    <dbReference type="NCBI Taxonomy" id="504936"/>
    <lineage>
        <taxon>Bacteria</taxon>
        <taxon>Bacillati</taxon>
        <taxon>Bacillota</taxon>
        <taxon>Bacilli</taxon>
        <taxon>Lactobacillales</taxon>
        <taxon>Lactobacillaceae</taxon>
        <taxon>Periweissella</taxon>
    </lineage>
</organism>
<dbReference type="InterPro" id="IPR002901">
    <property type="entry name" value="MGlyc_endo_b_GlcNAc-like_dom"/>
</dbReference>
<dbReference type="Proteomes" id="UP001057481">
    <property type="component" value="Unassembled WGS sequence"/>
</dbReference>
<feature type="domain" description="Mannosyl-glycoprotein endo-beta-N-acetylglucosamidase-like" evidence="3">
    <location>
        <begin position="57"/>
        <end position="219"/>
    </location>
</feature>
<reference evidence="4" key="1">
    <citation type="submission" date="2021-04" db="EMBL/GenBank/DDBJ databases">
        <title>Taxonomic assessment of Weissella genus.</title>
        <authorList>
            <person name="Fanelli F."/>
            <person name="Chieffi D."/>
            <person name="Dell'Aquila A."/>
            <person name="Gyu-Sung C."/>
            <person name="Franz C.M.A.P."/>
            <person name="Fusco V."/>
        </authorList>
    </citation>
    <scope>NUCLEOTIDE SEQUENCE</scope>
    <source>
        <strain evidence="4">LMG 25373</strain>
    </source>
</reference>
<dbReference type="EMBL" id="JAGMVS010000040">
    <property type="protein sequence ID" value="MCM2436867.1"/>
    <property type="molecule type" value="Genomic_DNA"/>
</dbReference>
<dbReference type="PANTHER" id="PTHR33308:SF10">
    <property type="entry name" value="EXO-GLUCOSAMINIDASE LYTG"/>
    <property type="match status" value="1"/>
</dbReference>
<protein>
    <submittedName>
        <fullName evidence="4">Glycoside hydrolase family 73 protein</fullName>
    </submittedName>
</protein>
<accession>A0ABT0VKD7</accession>
<dbReference type="RefSeq" id="WP_205144008.1">
    <property type="nucleotide sequence ID" value="NZ_JAFBDN010000017.1"/>
</dbReference>
<dbReference type="GO" id="GO:0016787">
    <property type="term" value="F:hydrolase activity"/>
    <property type="evidence" value="ECO:0007669"/>
    <property type="project" value="UniProtKB-KW"/>
</dbReference>
<dbReference type="SMART" id="SM00047">
    <property type="entry name" value="LYZ2"/>
    <property type="match status" value="1"/>
</dbReference>
<name>A0ABT0VKD7_9LACO</name>
<proteinExistence type="inferred from homology"/>
<dbReference type="Gene3D" id="4.10.80.30">
    <property type="entry name" value="DNA polymerase, domain 6"/>
    <property type="match status" value="1"/>
</dbReference>
<keyword evidence="2 4" id="KW-0378">Hydrolase</keyword>
<dbReference type="PRINTS" id="PR01002">
    <property type="entry name" value="FLGFLGJ"/>
</dbReference>
<sequence length="220" mass="25529">MAIKSKRYKTKKKNKIANLFIKQGRLRWFNTLGFATLLFMLALFVSQIYTTKSTDKLTQKNEMTQVQSRTAWLKKIAPYAQRLQKKYGVLASITLAQAAHESNWNDSQLSSKYYNFYGIKASSGQAAIKLPTSEYIDGKWITVNARFRVYTSWQASMLDHTLLLVNGTTENPNRYYRVLHARNYKIAAKALYQAGYATDPTYATKLIKIIEQYHLDRYDY</sequence>
<dbReference type="Pfam" id="PF01832">
    <property type="entry name" value="Glucosaminidase"/>
    <property type="match status" value="1"/>
</dbReference>
<comment type="similarity">
    <text evidence="1">Belongs to the glycosyl hydrolase 73 family.</text>
</comment>
<dbReference type="PANTHER" id="PTHR33308">
    <property type="entry name" value="PEPTIDOGLYCAN HYDROLASE FLGJ"/>
    <property type="match status" value="1"/>
</dbReference>
<evidence type="ECO:0000256" key="1">
    <source>
        <dbReference type="ARBA" id="ARBA00010266"/>
    </source>
</evidence>
<dbReference type="InterPro" id="IPR051056">
    <property type="entry name" value="Glycosyl_Hydrolase_73"/>
</dbReference>
<gene>
    <name evidence="4" type="ORF">KAK10_02830</name>
</gene>
<evidence type="ECO:0000259" key="3">
    <source>
        <dbReference type="SMART" id="SM00047"/>
    </source>
</evidence>
<comment type="caution">
    <text evidence="4">The sequence shown here is derived from an EMBL/GenBank/DDBJ whole genome shotgun (WGS) entry which is preliminary data.</text>
</comment>
<evidence type="ECO:0000256" key="2">
    <source>
        <dbReference type="ARBA" id="ARBA00022801"/>
    </source>
</evidence>
<evidence type="ECO:0000313" key="5">
    <source>
        <dbReference type="Proteomes" id="UP001057481"/>
    </source>
</evidence>
<dbReference type="Gene3D" id="1.10.530.10">
    <property type="match status" value="1"/>
</dbReference>
<keyword evidence="5" id="KW-1185">Reference proteome</keyword>
<evidence type="ECO:0000313" key="4">
    <source>
        <dbReference type="EMBL" id="MCM2436867.1"/>
    </source>
</evidence>